<reference evidence="2 3" key="1">
    <citation type="journal article" date="2018" name="Front. Plant Sci.">
        <title>Red Clover (Trifolium pratense) and Zigzag Clover (T. medium) - A Picture of Genomic Similarities and Differences.</title>
        <authorList>
            <person name="Dluhosova J."/>
            <person name="Istvanek J."/>
            <person name="Nedelnik J."/>
            <person name="Repkova J."/>
        </authorList>
    </citation>
    <scope>NUCLEOTIDE SEQUENCE [LARGE SCALE GENOMIC DNA]</scope>
    <source>
        <strain evidence="3">cv. 10/8</strain>
        <tissue evidence="2">Leaf</tissue>
    </source>
</reference>
<organism evidence="2 3">
    <name type="scientific">Trifolium medium</name>
    <dbReference type="NCBI Taxonomy" id="97028"/>
    <lineage>
        <taxon>Eukaryota</taxon>
        <taxon>Viridiplantae</taxon>
        <taxon>Streptophyta</taxon>
        <taxon>Embryophyta</taxon>
        <taxon>Tracheophyta</taxon>
        <taxon>Spermatophyta</taxon>
        <taxon>Magnoliopsida</taxon>
        <taxon>eudicotyledons</taxon>
        <taxon>Gunneridae</taxon>
        <taxon>Pentapetalae</taxon>
        <taxon>rosids</taxon>
        <taxon>fabids</taxon>
        <taxon>Fabales</taxon>
        <taxon>Fabaceae</taxon>
        <taxon>Papilionoideae</taxon>
        <taxon>50 kb inversion clade</taxon>
        <taxon>NPAAA clade</taxon>
        <taxon>Hologalegina</taxon>
        <taxon>IRL clade</taxon>
        <taxon>Trifolieae</taxon>
        <taxon>Trifolium</taxon>
    </lineage>
</organism>
<proteinExistence type="predicted"/>
<accession>A0A392VKK3</accession>
<dbReference type="Proteomes" id="UP000265520">
    <property type="component" value="Unassembled WGS sequence"/>
</dbReference>
<sequence>MGLEDQWKGNNGSPDSSNIKSGKSSPQR</sequence>
<evidence type="ECO:0000313" key="3">
    <source>
        <dbReference type="Proteomes" id="UP000265520"/>
    </source>
</evidence>
<dbReference type="EMBL" id="LXQA011192346">
    <property type="protein sequence ID" value="MCI88417.1"/>
    <property type="molecule type" value="Genomic_DNA"/>
</dbReference>
<evidence type="ECO:0000313" key="2">
    <source>
        <dbReference type="EMBL" id="MCI88417.1"/>
    </source>
</evidence>
<protein>
    <submittedName>
        <fullName evidence="2">Uncharacterized protein</fullName>
    </submittedName>
</protein>
<evidence type="ECO:0000256" key="1">
    <source>
        <dbReference type="SAM" id="MobiDB-lite"/>
    </source>
</evidence>
<feature type="non-terminal residue" evidence="2">
    <location>
        <position position="28"/>
    </location>
</feature>
<keyword evidence="3" id="KW-1185">Reference proteome</keyword>
<feature type="region of interest" description="Disordered" evidence="1">
    <location>
        <begin position="1"/>
        <end position="28"/>
    </location>
</feature>
<feature type="compositionally biased region" description="Polar residues" evidence="1">
    <location>
        <begin position="8"/>
        <end position="28"/>
    </location>
</feature>
<dbReference type="AlphaFoldDB" id="A0A392VKK3"/>
<name>A0A392VKK3_9FABA</name>
<comment type="caution">
    <text evidence="2">The sequence shown here is derived from an EMBL/GenBank/DDBJ whole genome shotgun (WGS) entry which is preliminary data.</text>
</comment>